<evidence type="ECO:0000313" key="2">
    <source>
        <dbReference type="EMBL" id="OSX56709.1"/>
    </source>
</evidence>
<dbReference type="STRING" id="670580.A0A1X6MK90"/>
<evidence type="ECO:0000313" key="3">
    <source>
        <dbReference type="Proteomes" id="UP000194127"/>
    </source>
</evidence>
<feature type="compositionally biased region" description="Low complexity" evidence="1">
    <location>
        <begin position="139"/>
        <end position="150"/>
    </location>
</feature>
<proteinExistence type="predicted"/>
<feature type="region of interest" description="Disordered" evidence="1">
    <location>
        <begin position="358"/>
        <end position="377"/>
    </location>
</feature>
<feature type="region of interest" description="Disordered" evidence="1">
    <location>
        <begin position="178"/>
        <end position="210"/>
    </location>
</feature>
<dbReference type="AlphaFoldDB" id="A0A1X6MK90"/>
<feature type="compositionally biased region" description="Basic and acidic residues" evidence="1">
    <location>
        <begin position="288"/>
        <end position="314"/>
    </location>
</feature>
<protein>
    <recommendedName>
        <fullName evidence="4">SMP domain-containing protein</fullName>
    </recommendedName>
</protein>
<dbReference type="EMBL" id="KZ110612">
    <property type="protein sequence ID" value="OSX56709.1"/>
    <property type="molecule type" value="Genomic_DNA"/>
</dbReference>
<name>A0A1X6MK90_9APHY</name>
<gene>
    <name evidence="2" type="ORF">POSPLADRAFT_1050602</name>
</gene>
<dbReference type="Proteomes" id="UP000194127">
    <property type="component" value="Unassembled WGS sequence"/>
</dbReference>
<feature type="region of interest" description="Disordered" evidence="1">
    <location>
        <begin position="77"/>
        <end position="111"/>
    </location>
</feature>
<dbReference type="OrthoDB" id="2799468at2759"/>
<keyword evidence="3" id="KW-1185">Reference proteome</keyword>
<evidence type="ECO:0000256" key="1">
    <source>
        <dbReference type="SAM" id="MobiDB-lite"/>
    </source>
</evidence>
<accession>A0A1X6MK90</accession>
<evidence type="ECO:0008006" key="4">
    <source>
        <dbReference type="Google" id="ProtNLM"/>
    </source>
</evidence>
<dbReference type="GeneID" id="36324972"/>
<feature type="region of interest" description="Disordered" evidence="1">
    <location>
        <begin position="127"/>
        <end position="151"/>
    </location>
</feature>
<organism evidence="2 3">
    <name type="scientific">Postia placenta MAD-698-R-SB12</name>
    <dbReference type="NCBI Taxonomy" id="670580"/>
    <lineage>
        <taxon>Eukaryota</taxon>
        <taxon>Fungi</taxon>
        <taxon>Dikarya</taxon>
        <taxon>Basidiomycota</taxon>
        <taxon>Agaricomycotina</taxon>
        <taxon>Agaricomycetes</taxon>
        <taxon>Polyporales</taxon>
        <taxon>Adustoporiaceae</taxon>
        <taxon>Rhodonia</taxon>
    </lineage>
</organism>
<sequence length="377" mass="39506">MSSQSSSPAMSAPATPPSIVTNEVTVVSGDFLRAAEPSIVSGATQRRGSVADAVGIDLDAIGKGEALYDSQSVAGKLTNEQRKHGKSCPKSTEYWGSGHHTGNPTKLPDPVKLKELARQDAVRILAERKTNVDPDSPTKANGNGVAKAAKISPPVGGVNLATISAAEARTLMSHEHRALGFRPPPGSLAAEAQAAAAKHPEGPGVSVDPDTLKEIALRDAERIKADRELNIVNEVNVSTLGKVGAERIAEAEEEAFGRSPPPGSLADEAKRAANAHPEGGSFPVMDGDPERLEEAARRDARRLEAETQGDIEKPMEIRVEDVAAVTNGVCEISIDGGGKQENPEKYAMKSGVGSVLRQSTMQRTETGDSVEIVGDVL</sequence>
<dbReference type="RefSeq" id="XP_024333503.1">
    <property type="nucleotide sequence ID" value="XM_024480022.1"/>
</dbReference>
<reference evidence="2 3" key="1">
    <citation type="submission" date="2017-04" db="EMBL/GenBank/DDBJ databases">
        <title>Genome Sequence of the Model Brown-Rot Fungus Postia placenta SB12.</title>
        <authorList>
            <consortium name="DOE Joint Genome Institute"/>
            <person name="Gaskell J."/>
            <person name="Kersten P."/>
            <person name="Larrondo L.F."/>
            <person name="Canessa P."/>
            <person name="Martinez D."/>
            <person name="Hibbett D."/>
            <person name="Schmoll M."/>
            <person name="Kubicek C.P."/>
            <person name="Martinez A.T."/>
            <person name="Yadav J."/>
            <person name="Master E."/>
            <person name="Magnuson J.K."/>
            <person name="James T."/>
            <person name="Yaver D."/>
            <person name="Berka R."/>
            <person name="Labutti K."/>
            <person name="Lipzen A."/>
            <person name="Aerts A."/>
            <person name="Barry K."/>
            <person name="Henrissat B."/>
            <person name="Blanchette R."/>
            <person name="Grigoriev I."/>
            <person name="Cullen D."/>
        </authorList>
    </citation>
    <scope>NUCLEOTIDE SEQUENCE [LARGE SCALE GENOMIC DNA]</scope>
    <source>
        <strain evidence="2 3">MAD-698-R-SB12</strain>
    </source>
</reference>
<feature type="region of interest" description="Disordered" evidence="1">
    <location>
        <begin position="251"/>
        <end position="314"/>
    </location>
</feature>